<dbReference type="EMBL" id="JANPWB010000009">
    <property type="protein sequence ID" value="KAJ1149104.1"/>
    <property type="molecule type" value="Genomic_DNA"/>
</dbReference>
<gene>
    <name evidence="2" type="ORF">NDU88_001922</name>
</gene>
<reference evidence="2" key="1">
    <citation type="journal article" date="2022" name="bioRxiv">
        <title>Sequencing and chromosome-scale assembly of the giantPleurodeles waltlgenome.</title>
        <authorList>
            <person name="Brown T."/>
            <person name="Elewa A."/>
            <person name="Iarovenko S."/>
            <person name="Subramanian E."/>
            <person name="Araus A.J."/>
            <person name="Petzold A."/>
            <person name="Susuki M."/>
            <person name="Suzuki K.-i.T."/>
            <person name="Hayashi T."/>
            <person name="Toyoda A."/>
            <person name="Oliveira C."/>
            <person name="Osipova E."/>
            <person name="Leigh N.D."/>
            <person name="Simon A."/>
            <person name="Yun M.H."/>
        </authorList>
    </citation>
    <scope>NUCLEOTIDE SEQUENCE</scope>
    <source>
        <strain evidence="2">20211129_DDA</strain>
        <tissue evidence="2">Liver</tissue>
    </source>
</reference>
<name>A0AAV7RCZ4_PLEWA</name>
<evidence type="ECO:0000313" key="3">
    <source>
        <dbReference type="Proteomes" id="UP001066276"/>
    </source>
</evidence>
<sequence length="121" mass="13435">MGLFSHTSNIDRGSWAAVQQSEGKEPDPDASSNEPTLGLIYSSVKQLQEETSSENRRAQIAITQLQGGRKVNKMCSEIGEWISARPAAMEMDLGALKVQTEGHETQLMDVMWKLQELRITT</sequence>
<protein>
    <submittedName>
        <fullName evidence="2">Uncharacterized protein</fullName>
    </submittedName>
</protein>
<accession>A0AAV7RCZ4</accession>
<keyword evidence="3" id="KW-1185">Reference proteome</keyword>
<comment type="caution">
    <text evidence="2">The sequence shown here is derived from an EMBL/GenBank/DDBJ whole genome shotgun (WGS) entry which is preliminary data.</text>
</comment>
<feature type="compositionally biased region" description="Polar residues" evidence="1">
    <location>
        <begin position="1"/>
        <end position="21"/>
    </location>
</feature>
<evidence type="ECO:0000256" key="1">
    <source>
        <dbReference type="SAM" id="MobiDB-lite"/>
    </source>
</evidence>
<dbReference type="Proteomes" id="UP001066276">
    <property type="component" value="Chromosome 5"/>
</dbReference>
<evidence type="ECO:0000313" key="2">
    <source>
        <dbReference type="EMBL" id="KAJ1149104.1"/>
    </source>
</evidence>
<feature type="region of interest" description="Disordered" evidence="1">
    <location>
        <begin position="1"/>
        <end position="36"/>
    </location>
</feature>
<organism evidence="2 3">
    <name type="scientific">Pleurodeles waltl</name>
    <name type="common">Iberian ribbed newt</name>
    <dbReference type="NCBI Taxonomy" id="8319"/>
    <lineage>
        <taxon>Eukaryota</taxon>
        <taxon>Metazoa</taxon>
        <taxon>Chordata</taxon>
        <taxon>Craniata</taxon>
        <taxon>Vertebrata</taxon>
        <taxon>Euteleostomi</taxon>
        <taxon>Amphibia</taxon>
        <taxon>Batrachia</taxon>
        <taxon>Caudata</taxon>
        <taxon>Salamandroidea</taxon>
        <taxon>Salamandridae</taxon>
        <taxon>Pleurodelinae</taxon>
        <taxon>Pleurodeles</taxon>
    </lineage>
</organism>
<dbReference type="AlphaFoldDB" id="A0AAV7RCZ4"/>
<proteinExistence type="predicted"/>